<dbReference type="NCBIfam" id="NF002018">
    <property type="entry name" value="PRK00823.1-3"/>
    <property type="match status" value="1"/>
</dbReference>
<evidence type="ECO:0000256" key="3">
    <source>
        <dbReference type="ARBA" id="ARBA00023239"/>
    </source>
</evidence>
<dbReference type="InterPro" id="IPR001533">
    <property type="entry name" value="Pterin_deHydtase"/>
</dbReference>
<gene>
    <name evidence="5" type="ORF">COA71_06870</name>
</gene>
<keyword evidence="3 4" id="KW-0456">Lyase</keyword>
<accession>A0A2A5CDW9</accession>
<dbReference type="PANTHER" id="PTHR12599">
    <property type="entry name" value="PTERIN-4-ALPHA-CARBINOLAMINE DEHYDRATASE"/>
    <property type="match status" value="1"/>
</dbReference>
<comment type="similarity">
    <text evidence="2 4">Belongs to the pterin-4-alpha-carbinolamine dehydratase family.</text>
</comment>
<proteinExistence type="inferred from homology"/>
<organism evidence="5 6">
    <name type="scientific">SAR86 cluster bacterium</name>
    <dbReference type="NCBI Taxonomy" id="2030880"/>
    <lineage>
        <taxon>Bacteria</taxon>
        <taxon>Pseudomonadati</taxon>
        <taxon>Pseudomonadota</taxon>
        <taxon>Gammaproteobacteria</taxon>
        <taxon>SAR86 cluster</taxon>
    </lineage>
</organism>
<dbReference type="HAMAP" id="MF_00434">
    <property type="entry name" value="Pterin_4_alpha"/>
    <property type="match status" value="1"/>
</dbReference>
<dbReference type="AlphaFoldDB" id="A0A2A5CDW9"/>
<dbReference type="EMBL" id="NVWI01000004">
    <property type="protein sequence ID" value="PCJ41728.1"/>
    <property type="molecule type" value="Genomic_DNA"/>
</dbReference>
<evidence type="ECO:0000313" key="5">
    <source>
        <dbReference type="EMBL" id="PCJ41728.1"/>
    </source>
</evidence>
<dbReference type="EC" id="4.2.1.96" evidence="4"/>
<dbReference type="GO" id="GO:0008124">
    <property type="term" value="F:4-alpha-hydroxytetrahydrobiopterin dehydratase activity"/>
    <property type="evidence" value="ECO:0007669"/>
    <property type="project" value="UniProtKB-UniRule"/>
</dbReference>
<evidence type="ECO:0000313" key="6">
    <source>
        <dbReference type="Proteomes" id="UP000228987"/>
    </source>
</evidence>
<dbReference type="Pfam" id="PF01329">
    <property type="entry name" value="Pterin_4a"/>
    <property type="match status" value="1"/>
</dbReference>
<dbReference type="Gene3D" id="3.30.1360.20">
    <property type="entry name" value="Transcriptional coactivator/pterin dehydratase"/>
    <property type="match status" value="1"/>
</dbReference>
<dbReference type="Proteomes" id="UP000228987">
    <property type="component" value="Unassembled WGS sequence"/>
</dbReference>
<evidence type="ECO:0000256" key="4">
    <source>
        <dbReference type="HAMAP-Rule" id="MF_00434"/>
    </source>
</evidence>
<evidence type="ECO:0000256" key="1">
    <source>
        <dbReference type="ARBA" id="ARBA00001554"/>
    </source>
</evidence>
<dbReference type="PANTHER" id="PTHR12599:SF0">
    <property type="entry name" value="PTERIN-4-ALPHA-CARBINOLAMINE DEHYDRATASE"/>
    <property type="match status" value="1"/>
</dbReference>
<dbReference type="SUPFAM" id="SSF55248">
    <property type="entry name" value="PCD-like"/>
    <property type="match status" value="1"/>
</dbReference>
<dbReference type="GO" id="GO:0006729">
    <property type="term" value="P:tetrahydrobiopterin biosynthetic process"/>
    <property type="evidence" value="ECO:0007669"/>
    <property type="project" value="InterPro"/>
</dbReference>
<evidence type="ECO:0000256" key="2">
    <source>
        <dbReference type="ARBA" id="ARBA00006472"/>
    </source>
</evidence>
<comment type="caution">
    <text evidence="5">The sequence shown here is derived from an EMBL/GenBank/DDBJ whole genome shotgun (WGS) entry which is preliminary data.</text>
</comment>
<reference evidence="6" key="1">
    <citation type="submission" date="2017-08" db="EMBL/GenBank/DDBJ databases">
        <title>A dynamic microbial community with high functional redundancy inhabits the cold, oxic subseafloor aquifer.</title>
        <authorList>
            <person name="Tully B.J."/>
            <person name="Wheat C.G."/>
            <person name="Glazer B.T."/>
            <person name="Huber J.A."/>
        </authorList>
    </citation>
    <scope>NUCLEOTIDE SEQUENCE [LARGE SCALE GENOMIC DNA]</scope>
</reference>
<comment type="catalytic activity">
    <reaction evidence="1 4">
        <text>(4aS,6R)-4a-hydroxy-L-erythro-5,6,7,8-tetrahydrobiopterin = (6R)-L-erythro-6,7-dihydrobiopterin + H2O</text>
        <dbReference type="Rhea" id="RHEA:11920"/>
        <dbReference type="ChEBI" id="CHEBI:15377"/>
        <dbReference type="ChEBI" id="CHEBI:15642"/>
        <dbReference type="ChEBI" id="CHEBI:43120"/>
        <dbReference type="EC" id="4.2.1.96"/>
    </reaction>
</comment>
<dbReference type="InterPro" id="IPR036428">
    <property type="entry name" value="PCD_sf"/>
</dbReference>
<name>A0A2A5CDW9_9GAMM</name>
<dbReference type="CDD" id="cd00914">
    <property type="entry name" value="PCD_DCoH_subfamily_b"/>
    <property type="match status" value="1"/>
</dbReference>
<sequence>MTIAALNSEEVSARLKLLNEPLESHWILDSGKLSKTFVFKNFIEAFGFMSKVALYAEKVNHHPEWFNVYKTVAVQLTTHEVGGVSEKDFDLALQMEKYL</sequence>
<protein>
    <recommendedName>
        <fullName evidence="4">Putative pterin-4-alpha-carbinolamine dehydratase</fullName>
        <shortName evidence="4">PHS</shortName>
        <ecNumber evidence="4">4.2.1.96</ecNumber>
    </recommendedName>
    <alternativeName>
        <fullName evidence="4">4-alpha-hydroxy-tetrahydropterin dehydratase</fullName>
    </alternativeName>
    <alternativeName>
        <fullName evidence="4">Pterin carbinolamine dehydratase</fullName>
        <shortName evidence="4">PCD</shortName>
    </alternativeName>
</protein>